<keyword evidence="3" id="KW-1185">Reference proteome</keyword>
<keyword evidence="1" id="KW-1133">Transmembrane helix</keyword>
<evidence type="ECO:0000256" key="1">
    <source>
        <dbReference type="SAM" id="Phobius"/>
    </source>
</evidence>
<feature type="transmembrane region" description="Helical" evidence="1">
    <location>
        <begin position="219"/>
        <end position="243"/>
    </location>
</feature>
<sequence>MLIKLQWSQPIGHCRLRKHTRVIGIEPPRLATRLSARNSELDRQFSGGTRRARKEKRTRKSVVVNDLCVIKGDVPHVFSTNKDNEQLAMYTDLPKITRCCFCLPLRYGLLVWAYLKMIWCILVTVLILEKILNTVRRMKPADTNITMEAVIAALFLFDIAITLVFIVGAHKKNPKLLRVYYKYAVGTTVIVFLFYLFGMAMQIFMYLSRWFNSPQFYMIYDVFEIATFGTGTLLLNLYLLALIKNEILKLENSTQLSFYNHGSDSKCVLENV</sequence>
<dbReference type="Proteomes" id="UP000837857">
    <property type="component" value="Chromosome 13"/>
</dbReference>
<dbReference type="EMBL" id="OW152825">
    <property type="protein sequence ID" value="CAH2041662.1"/>
    <property type="molecule type" value="Genomic_DNA"/>
</dbReference>
<gene>
    <name evidence="2" type="ORF">IPOD504_LOCUS3325</name>
</gene>
<protein>
    <submittedName>
        <fullName evidence="2">Uncharacterized protein</fullName>
    </submittedName>
</protein>
<feature type="transmembrane region" description="Helical" evidence="1">
    <location>
        <begin position="180"/>
        <end position="207"/>
    </location>
</feature>
<feature type="transmembrane region" description="Helical" evidence="1">
    <location>
        <begin position="149"/>
        <end position="168"/>
    </location>
</feature>
<evidence type="ECO:0000313" key="2">
    <source>
        <dbReference type="EMBL" id="CAH2041662.1"/>
    </source>
</evidence>
<organism evidence="2 3">
    <name type="scientific">Iphiclides podalirius</name>
    <name type="common">scarce swallowtail</name>
    <dbReference type="NCBI Taxonomy" id="110791"/>
    <lineage>
        <taxon>Eukaryota</taxon>
        <taxon>Metazoa</taxon>
        <taxon>Ecdysozoa</taxon>
        <taxon>Arthropoda</taxon>
        <taxon>Hexapoda</taxon>
        <taxon>Insecta</taxon>
        <taxon>Pterygota</taxon>
        <taxon>Neoptera</taxon>
        <taxon>Endopterygota</taxon>
        <taxon>Lepidoptera</taxon>
        <taxon>Glossata</taxon>
        <taxon>Ditrysia</taxon>
        <taxon>Papilionoidea</taxon>
        <taxon>Papilionidae</taxon>
        <taxon>Papilioninae</taxon>
        <taxon>Iphiclides</taxon>
    </lineage>
</organism>
<name>A0ABN8I2N5_9NEOP</name>
<feature type="transmembrane region" description="Helical" evidence="1">
    <location>
        <begin position="107"/>
        <end position="128"/>
    </location>
</feature>
<proteinExistence type="predicted"/>
<feature type="non-terminal residue" evidence="2">
    <location>
        <position position="1"/>
    </location>
</feature>
<accession>A0ABN8I2N5</accession>
<reference evidence="2" key="1">
    <citation type="submission" date="2022-03" db="EMBL/GenBank/DDBJ databases">
        <authorList>
            <person name="Martin H S."/>
        </authorList>
    </citation>
    <scope>NUCLEOTIDE SEQUENCE</scope>
</reference>
<keyword evidence="1" id="KW-0472">Membrane</keyword>
<evidence type="ECO:0000313" key="3">
    <source>
        <dbReference type="Proteomes" id="UP000837857"/>
    </source>
</evidence>
<keyword evidence="1" id="KW-0812">Transmembrane</keyword>